<name>A0A559M056_9HELO</name>
<dbReference type="Proteomes" id="UP000315522">
    <property type="component" value="Unassembled WGS sequence"/>
</dbReference>
<evidence type="ECO:0000256" key="1">
    <source>
        <dbReference type="SAM" id="Phobius"/>
    </source>
</evidence>
<protein>
    <submittedName>
        <fullName evidence="2">Uncharacterized protein</fullName>
    </submittedName>
</protein>
<dbReference type="EMBL" id="QGML01003737">
    <property type="protein sequence ID" value="TVY86341.1"/>
    <property type="molecule type" value="Genomic_DNA"/>
</dbReference>
<proteinExistence type="predicted"/>
<organism evidence="2 3">
    <name type="scientific">Lachnellula willkommii</name>
    <dbReference type="NCBI Taxonomy" id="215461"/>
    <lineage>
        <taxon>Eukaryota</taxon>
        <taxon>Fungi</taxon>
        <taxon>Dikarya</taxon>
        <taxon>Ascomycota</taxon>
        <taxon>Pezizomycotina</taxon>
        <taxon>Leotiomycetes</taxon>
        <taxon>Helotiales</taxon>
        <taxon>Lachnaceae</taxon>
        <taxon>Lachnellula</taxon>
    </lineage>
</organism>
<keyword evidence="1" id="KW-0812">Transmembrane</keyword>
<evidence type="ECO:0000313" key="3">
    <source>
        <dbReference type="Proteomes" id="UP000315522"/>
    </source>
</evidence>
<keyword evidence="1" id="KW-1133">Transmembrane helix</keyword>
<feature type="transmembrane region" description="Helical" evidence="1">
    <location>
        <begin position="170"/>
        <end position="193"/>
    </location>
</feature>
<feature type="transmembrane region" description="Helical" evidence="1">
    <location>
        <begin position="265"/>
        <end position="285"/>
    </location>
</feature>
<accession>A0A559M056</accession>
<dbReference type="AlphaFoldDB" id="A0A559M056"/>
<comment type="caution">
    <text evidence="2">The sequence shown here is derived from an EMBL/GenBank/DDBJ whole genome shotgun (WGS) entry which is preliminary data.</text>
</comment>
<gene>
    <name evidence="2" type="ORF">LAWI1_G005879</name>
</gene>
<feature type="transmembrane region" description="Helical" evidence="1">
    <location>
        <begin position="34"/>
        <end position="54"/>
    </location>
</feature>
<sequence>MSSSTALLPKNKKDEHPIFLRVCHSPWMNIGQKALVGLRGLTAIYMAVSLSMIINYDVGVNKHGWSTVFEPPNIAYFTSTLYQWIAATWTFMHLHYPHHRSGTQTASTRFQRFLSPPRQQESAKNKTWFSIFYFAAVTFPHLSTLIHWTILVPQNQATIPADKTFGHDWYTDFFVANKYAIVSLISLIEVFVYSSIRRPTPPTPQIAGISFLSALYIGWAYAGHEITGRYAYFFLDHKTVGPGNTAGAIVAFIASANACKLTFNYSWTLLMIMIVFGFNLGLTALREYLAQKSEQLLKNNGYTSLSQ</sequence>
<evidence type="ECO:0000313" key="2">
    <source>
        <dbReference type="EMBL" id="TVY86341.1"/>
    </source>
</evidence>
<keyword evidence="1" id="KW-0472">Membrane</keyword>
<keyword evidence="3" id="KW-1185">Reference proteome</keyword>
<feature type="transmembrane region" description="Helical" evidence="1">
    <location>
        <begin position="74"/>
        <end position="92"/>
    </location>
</feature>
<feature type="transmembrane region" description="Helical" evidence="1">
    <location>
        <begin position="205"/>
        <end position="222"/>
    </location>
</feature>
<reference evidence="2 3" key="1">
    <citation type="submission" date="2018-05" db="EMBL/GenBank/DDBJ databases">
        <title>Genome sequencing and assembly of the regulated plant pathogen Lachnellula willkommii and related sister species for the development of diagnostic species identification markers.</title>
        <authorList>
            <person name="Giroux E."/>
            <person name="Bilodeau G."/>
        </authorList>
    </citation>
    <scope>NUCLEOTIDE SEQUENCE [LARGE SCALE GENOMIC DNA]</scope>
    <source>
        <strain evidence="2 3">CBS 172.35</strain>
    </source>
</reference>
<feature type="transmembrane region" description="Helical" evidence="1">
    <location>
        <begin position="128"/>
        <end position="150"/>
    </location>
</feature>